<evidence type="ECO:0000259" key="4">
    <source>
        <dbReference type="Pfam" id="PF01420"/>
    </source>
</evidence>
<dbReference type="CDD" id="cd17260">
    <property type="entry name" value="RMtype1_S_EcoEI-TRD1-CR1_like"/>
    <property type="match status" value="1"/>
</dbReference>
<accession>A0A508SRL1</accession>
<dbReference type="AlphaFoldDB" id="A0A508SRL1"/>
<dbReference type="Gene3D" id="3.90.220.20">
    <property type="entry name" value="DNA methylase specificity domains"/>
    <property type="match status" value="2"/>
</dbReference>
<evidence type="ECO:0000256" key="2">
    <source>
        <dbReference type="ARBA" id="ARBA00022747"/>
    </source>
</evidence>
<dbReference type="EMBL" id="CAADFC020000004">
    <property type="protein sequence ID" value="VIO65315.1"/>
    <property type="molecule type" value="Genomic_DNA"/>
</dbReference>
<proteinExistence type="inferred from homology"/>
<dbReference type="InterPro" id="IPR044946">
    <property type="entry name" value="Restrct_endonuc_typeI_TRD_sf"/>
</dbReference>
<dbReference type="InterPro" id="IPR051212">
    <property type="entry name" value="Type-I_RE_S_subunit"/>
</dbReference>
<comment type="caution">
    <text evidence="5">The sequence shown here is derived from an EMBL/GenBank/DDBJ whole genome shotgun (WGS) entry which is preliminary data.</text>
</comment>
<dbReference type="PANTHER" id="PTHR43140:SF1">
    <property type="entry name" value="TYPE I RESTRICTION ENZYME ECOKI SPECIFICITY SUBUNIT"/>
    <property type="match status" value="1"/>
</dbReference>
<gene>
    <name evidence="5" type="primary">hsdS</name>
    <name evidence="5" type="ORF">CI1B_04130</name>
</gene>
<keyword evidence="3" id="KW-0238">DNA-binding</keyword>
<evidence type="ECO:0000256" key="3">
    <source>
        <dbReference type="ARBA" id="ARBA00023125"/>
    </source>
</evidence>
<reference evidence="5" key="1">
    <citation type="submission" date="2019-02" db="EMBL/GenBank/DDBJ databases">
        <authorList>
            <person name="Pothier F.J."/>
        </authorList>
    </citation>
    <scope>NUCLEOTIDE SEQUENCE</scope>
    <source>
        <strain evidence="5">CI-1B</strain>
    </source>
</reference>
<dbReference type="Proteomes" id="UP000328092">
    <property type="component" value="Unassembled WGS sequence"/>
</dbReference>
<sequence>MRVGVAAIHGAEASMQDDGPWSLPFGWCWTTMDKVSPLNPSTSFDGLDPASEIPFIPMVAVAEETGQIDTSARRRVQDVAKGYVRFMEGDVIFAKITPCMENGKVAPVVGLPNRYAAGSTEFHVFRPVAVDQRYLWYWLVDRGFRGRAKRNMSGSAGQLRVPADWLREAKFPLAPLAEQRRIVARVDELFAEIAEGEAALAAARKDLDTFRRALLKAAVTGELTRDWRAANPTSETGRDVLADIKKEGANSASVSGRTRRALVKEQLDTSALHEIPNGWAWSTLGEIGEIVGGITVDKKRKPVDPVIVPYLRVANVQRGHVDLSEVKSIVVERASAEKLRLVAGDLLLNEGGDRDKIGRGWVWDGTIPNMIHQNHVFRVRLHSKAFDPFFISHYANEMGRSFFIEKGKQTTNLASISLTKVSMLPVPVPPSAEAVEIIRRVADALTWWEEAIALLDAEAADVARLKQSILKAAFQGRLVPQDKADEPATTLLAGNGSNFARTKRSRARKLAS</sequence>
<keyword evidence="6" id="KW-1185">Reference proteome</keyword>
<dbReference type="SUPFAM" id="SSF116734">
    <property type="entry name" value="DNA methylase specificity domain"/>
    <property type="match status" value="2"/>
</dbReference>
<organism evidence="5 6">
    <name type="scientific">Bradyrhizobium ivorense</name>
    <dbReference type="NCBI Taxonomy" id="2511166"/>
    <lineage>
        <taxon>Bacteria</taxon>
        <taxon>Pseudomonadati</taxon>
        <taxon>Pseudomonadota</taxon>
        <taxon>Alphaproteobacteria</taxon>
        <taxon>Hyphomicrobiales</taxon>
        <taxon>Nitrobacteraceae</taxon>
        <taxon>Bradyrhizobium</taxon>
    </lineage>
</organism>
<dbReference type="InterPro" id="IPR000055">
    <property type="entry name" value="Restrct_endonuc_typeI_TRD"/>
</dbReference>
<dbReference type="GO" id="GO:0009307">
    <property type="term" value="P:DNA restriction-modification system"/>
    <property type="evidence" value="ECO:0007669"/>
    <property type="project" value="UniProtKB-KW"/>
</dbReference>
<evidence type="ECO:0000256" key="1">
    <source>
        <dbReference type="ARBA" id="ARBA00010923"/>
    </source>
</evidence>
<name>A0A508SRL1_9BRAD</name>
<dbReference type="CDD" id="cd17253">
    <property type="entry name" value="RMtype1_S_Eco933I-TRD2-CR2_like"/>
    <property type="match status" value="1"/>
</dbReference>
<dbReference type="Pfam" id="PF01420">
    <property type="entry name" value="Methylase_S"/>
    <property type="match status" value="1"/>
</dbReference>
<evidence type="ECO:0000313" key="6">
    <source>
        <dbReference type="Proteomes" id="UP000328092"/>
    </source>
</evidence>
<dbReference type="OrthoDB" id="164285at2"/>
<evidence type="ECO:0000313" key="5">
    <source>
        <dbReference type="EMBL" id="VIO65315.1"/>
    </source>
</evidence>
<keyword evidence="2" id="KW-0680">Restriction system</keyword>
<dbReference type="GO" id="GO:0003677">
    <property type="term" value="F:DNA binding"/>
    <property type="evidence" value="ECO:0007669"/>
    <property type="project" value="UniProtKB-KW"/>
</dbReference>
<feature type="domain" description="Type I restriction modification DNA specificity" evidence="4">
    <location>
        <begin position="56"/>
        <end position="196"/>
    </location>
</feature>
<protein>
    <submittedName>
        <fullName evidence="5">Type-1 restriction enzyme EcoKI specificity protein</fullName>
    </submittedName>
</protein>
<comment type="similarity">
    <text evidence="1">Belongs to the type-I restriction system S methylase family.</text>
</comment>
<dbReference type="PANTHER" id="PTHR43140">
    <property type="entry name" value="TYPE-1 RESTRICTION ENZYME ECOKI SPECIFICITY PROTEIN"/>
    <property type="match status" value="1"/>
</dbReference>